<dbReference type="Proteomes" id="UP001595722">
    <property type="component" value="Unassembled WGS sequence"/>
</dbReference>
<dbReference type="EMBL" id="JBHRYB010000003">
    <property type="protein sequence ID" value="MFC3679211.1"/>
    <property type="molecule type" value="Genomic_DNA"/>
</dbReference>
<reference evidence="2" key="1">
    <citation type="journal article" date="2019" name="Int. J. Syst. Evol. Microbiol.">
        <title>The Global Catalogue of Microorganisms (GCM) 10K type strain sequencing project: providing services to taxonomists for standard genome sequencing and annotation.</title>
        <authorList>
            <consortium name="The Broad Institute Genomics Platform"/>
            <consortium name="The Broad Institute Genome Sequencing Center for Infectious Disease"/>
            <person name="Wu L."/>
            <person name="Ma J."/>
        </authorList>
    </citation>
    <scope>NUCLEOTIDE SEQUENCE [LARGE SCALE GENOMIC DNA]</scope>
    <source>
        <strain evidence="2">KCTC 42424</strain>
    </source>
</reference>
<organism evidence="1 2">
    <name type="scientific">Bacterioplanoides pacificum</name>
    <dbReference type="NCBI Taxonomy" id="1171596"/>
    <lineage>
        <taxon>Bacteria</taxon>
        <taxon>Pseudomonadati</taxon>
        <taxon>Pseudomonadota</taxon>
        <taxon>Gammaproteobacteria</taxon>
        <taxon>Oceanospirillales</taxon>
        <taxon>Oceanospirillaceae</taxon>
        <taxon>Bacterioplanoides</taxon>
    </lineage>
</organism>
<name>A0ABV7VNX1_9GAMM</name>
<evidence type="ECO:0000313" key="2">
    <source>
        <dbReference type="Proteomes" id="UP001595722"/>
    </source>
</evidence>
<keyword evidence="2" id="KW-1185">Reference proteome</keyword>
<comment type="caution">
    <text evidence="1">The sequence shown here is derived from an EMBL/GenBank/DDBJ whole genome shotgun (WGS) entry which is preliminary data.</text>
</comment>
<gene>
    <name evidence="1" type="ORF">ACFOMG_03690</name>
</gene>
<sequence length="104" mass="11444">MKRLITIALSSLLAGGCTHSIHQQYISDVDAGLSQATNTRTVVMTSEQSVVLGFVFDTDYVDQAYADLKQQCPGRIGAIATQYSTSHGFMHWTNKIRMEAICTQ</sequence>
<dbReference type="RefSeq" id="WP_376864869.1">
    <property type="nucleotide sequence ID" value="NZ_JBHRYB010000003.1"/>
</dbReference>
<accession>A0ABV7VNX1</accession>
<dbReference type="PROSITE" id="PS51257">
    <property type="entry name" value="PROKAR_LIPOPROTEIN"/>
    <property type="match status" value="1"/>
</dbReference>
<evidence type="ECO:0000313" key="1">
    <source>
        <dbReference type="EMBL" id="MFC3679211.1"/>
    </source>
</evidence>
<evidence type="ECO:0008006" key="3">
    <source>
        <dbReference type="Google" id="ProtNLM"/>
    </source>
</evidence>
<proteinExistence type="predicted"/>
<protein>
    <recommendedName>
        <fullName evidence="3">Lipoprotein</fullName>
    </recommendedName>
</protein>